<dbReference type="Proteomes" id="UP000552709">
    <property type="component" value="Unassembled WGS sequence"/>
</dbReference>
<evidence type="ECO:0000256" key="3">
    <source>
        <dbReference type="ARBA" id="ARBA00023163"/>
    </source>
</evidence>
<dbReference type="PANTHER" id="PTHR33154">
    <property type="entry name" value="TRANSCRIPTIONAL REGULATOR, ARSR FAMILY"/>
    <property type="match status" value="1"/>
</dbReference>
<dbReference type="PANTHER" id="PTHR33154:SF18">
    <property type="entry name" value="ARSENICAL RESISTANCE OPERON REPRESSOR"/>
    <property type="match status" value="1"/>
</dbReference>
<dbReference type="InterPro" id="IPR036390">
    <property type="entry name" value="WH_DNA-bd_sf"/>
</dbReference>
<dbReference type="SMART" id="SM00418">
    <property type="entry name" value="HTH_ARSR"/>
    <property type="match status" value="1"/>
</dbReference>
<dbReference type="InterPro" id="IPR011991">
    <property type="entry name" value="ArsR-like_HTH"/>
</dbReference>
<dbReference type="PROSITE" id="PS50987">
    <property type="entry name" value="HTH_ARSR_2"/>
    <property type="match status" value="1"/>
</dbReference>
<organism evidence="5 6">
    <name type="scientific">Deinococcus humi</name>
    <dbReference type="NCBI Taxonomy" id="662880"/>
    <lineage>
        <taxon>Bacteria</taxon>
        <taxon>Thermotogati</taxon>
        <taxon>Deinococcota</taxon>
        <taxon>Deinococci</taxon>
        <taxon>Deinococcales</taxon>
        <taxon>Deinococcaceae</taxon>
        <taxon>Deinococcus</taxon>
    </lineage>
</organism>
<comment type="caution">
    <text evidence="5">The sequence shown here is derived from an EMBL/GenBank/DDBJ whole genome shotgun (WGS) entry which is preliminary data.</text>
</comment>
<evidence type="ECO:0000256" key="2">
    <source>
        <dbReference type="ARBA" id="ARBA00023125"/>
    </source>
</evidence>
<protein>
    <submittedName>
        <fullName evidence="5">DNA-binding transcriptional ArsR family regulator</fullName>
    </submittedName>
</protein>
<dbReference type="Pfam" id="PF01022">
    <property type="entry name" value="HTH_5"/>
    <property type="match status" value="1"/>
</dbReference>
<proteinExistence type="predicted"/>
<keyword evidence="6" id="KW-1185">Reference proteome</keyword>
<dbReference type="RefSeq" id="WP_229789990.1">
    <property type="nucleotide sequence ID" value="NZ_JACHFL010000003.1"/>
</dbReference>
<keyword evidence="3" id="KW-0804">Transcription</keyword>
<dbReference type="Gene3D" id="1.10.10.10">
    <property type="entry name" value="Winged helix-like DNA-binding domain superfamily/Winged helix DNA-binding domain"/>
    <property type="match status" value="1"/>
</dbReference>
<reference evidence="5 6" key="1">
    <citation type="submission" date="2020-08" db="EMBL/GenBank/DDBJ databases">
        <title>Genomic Encyclopedia of Type Strains, Phase IV (KMG-IV): sequencing the most valuable type-strain genomes for metagenomic binning, comparative biology and taxonomic classification.</title>
        <authorList>
            <person name="Goeker M."/>
        </authorList>
    </citation>
    <scope>NUCLEOTIDE SEQUENCE [LARGE SCALE GENOMIC DNA]</scope>
    <source>
        <strain evidence="5 6">DSM 27939</strain>
    </source>
</reference>
<evidence type="ECO:0000259" key="4">
    <source>
        <dbReference type="PROSITE" id="PS50987"/>
    </source>
</evidence>
<sequence length="156" mass="16901">MKGDSGQRVAILLRQEPFPYLTFDGTVQVFKALGGTHRLGTPHCLATTDGSGCSTGQDICICDVQETLGLSRPTTNHHMKFLMDAGLIKTEKRGKNPSYTLTEAGSQRLDGEIKCPATPPKQATTVSLGVYTDLWTACRGLHCRARLLRCMAASMT</sequence>
<evidence type="ECO:0000313" key="5">
    <source>
        <dbReference type="EMBL" id="MBB5362463.1"/>
    </source>
</evidence>
<evidence type="ECO:0000313" key="6">
    <source>
        <dbReference type="Proteomes" id="UP000552709"/>
    </source>
</evidence>
<feature type="domain" description="HTH arsR-type" evidence="4">
    <location>
        <begin position="18"/>
        <end position="121"/>
    </location>
</feature>
<keyword evidence="1" id="KW-0805">Transcription regulation</keyword>
<evidence type="ECO:0000256" key="1">
    <source>
        <dbReference type="ARBA" id="ARBA00023015"/>
    </source>
</evidence>
<dbReference type="SUPFAM" id="SSF46785">
    <property type="entry name" value="Winged helix' DNA-binding domain"/>
    <property type="match status" value="1"/>
</dbReference>
<dbReference type="InterPro" id="IPR051081">
    <property type="entry name" value="HTH_MetalResp_TranReg"/>
</dbReference>
<accession>A0A7W8JV08</accession>
<dbReference type="CDD" id="cd00090">
    <property type="entry name" value="HTH_ARSR"/>
    <property type="match status" value="1"/>
</dbReference>
<dbReference type="GO" id="GO:0003700">
    <property type="term" value="F:DNA-binding transcription factor activity"/>
    <property type="evidence" value="ECO:0007669"/>
    <property type="project" value="InterPro"/>
</dbReference>
<dbReference type="AlphaFoldDB" id="A0A7W8JV08"/>
<gene>
    <name evidence="5" type="ORF">HNQ08_001558</name>
</gene>
<name>A0A7W8JV08_9DEIO</name>
<dbReference type="GO" id="GO:0003677">
    <property type="term" value="F:DNA binding"/>
    <property type="evidence" value="ECO:0007669"/>
    <property type="project" value="UniProtKB-KW"/>
</dbReference>
<keyword evidence="2 5" id="KW-0238">DNA-binding</keyword>
<dbReference type="InterPro" id="IPR001845">
    <property type="entry name" value="HTH_ArsR_DNA-bd_dom"/>
</dbReference>
<dbReference type="InterPro" id="IPR036388">
    <property type="entry name" value="WH-like_DNA-bd_sf"/>
</dbReference>
<dbReference type="EMBL" id="JACHFL010000003">
    <property type="protein sequence ID" value="MBB5362463.1"/>
    <property type="molecule type" value="Genomic_DNA"/>
</dbReference>